<evidence type="ECO:0000256" key="1">
    <source>
        <dbReference type="ARBA" id="ARBA00009913"/>
    </source>
</evidence>
<dbReference type="InterPro" id="IPR006120">
    <property type="entry name" value="Resolvase_HTH_dom"/>
</dbReference>
<dbReference type="SUPFAM" id="SSF53041">
    <property type="entry name" value="Resolvase-like"/>
    <property type="match status" value="1"/>
</dbReference>
<evidence type="ECO:0000256" key="4">
    <source>
        <dbReference type="ARBA" id="ARBA00023172"/>
    </source>
</evidence>
<comment type="similarity">
    <text evidence="1">Belongs to the site-specific recombinase resolvase family.</text>
</comment>
<accession>A0A4R5PEK5</accession>
<feature type="region of interest" description="Disordered" evidence="7">
    <location>
        <begin position="132"/>
        <end position="157"/>
    </location>
</feature>
<feature type="domain" description="Resolvase/invertase-type recombinase catalytic" evidence="8">
    <location>
        <begin position="7"/>
        <end position="143"/>
    </location>
</feature>
<dbReference type="PANTHER" id="PTHR30461:SF2">
    <property type="entry name" value="SERINE RECOMBINASE PINE-RELATED"/>
    <property type="match status" value="1"/>
</dbReference>
<dbReference type="InterPro" id="IPR050639">
    <property type="entry name" value="SSR_resolvase"/>
</dbReference>
<protein>
    <submittedName>
        <fullName evidence="9">Recombinase family protein</fullName>
    </submittedName>
</protein>
<dbReference type="InterPro" id="IPR006119">
    <property type="entry name" value="Resolv_N"/>
</dbReference>
<dbReference type="Gene3D" id="3.40.50.1390">
    <property type="entry name" value="Resolvase, N-terminal catalytic domain"/>
    <property type="match status" value="1"/>
</dbReference>
<dbReference type="Gene3D" id="1.10.10.60">
    <property type="entry name" value="Homeodomain-like"/>
    <property type="match status" value="1"/>
</dbReference>
<dbReference type="EMBL" id="RXLR01000010">
    <property type="protein sequence ID" value="TDH23887.1"/>
    <property type="molecule type" value="Genomic_DNA"/>
</dbReference>
<reference evidence="9 10" key="1">
    <citation type="journal article" date="2019" name="Sci. Rep.">
        <title>Extended insight into the Mycobacterium chelonae-abscessus complex through whole genome sequencing of Mycobacterium salmoniphilum outbreak and Mycobacterium salmoniphilum-like strains.</title>
        <authorList>
            <person name="Behra P.R.K."/>
            <person name="Das S."/>
            <person name="Pettersson B.M.F."/>
            <person name="Shirreff L."/>
            <person name="DuCote T."/>
            <person name="Jacobsson K.G."/>
            <person name="Ennis D.G."/>
            <person name="Kirsebom L.A."/>
        </authorList>
    </citation>
    <scope>NUCLEOTIDE SEQUENCE [LARGE SCALE GENOMIC DNA]</scope>
    <source>
        <strain evidence="9 10">DSM 45524</strain>
    </source>
</reference>
<dbReference type="PROSITE" id="PS00397">
    <property type="entry name" value="RECOMBINASES_1"/>
    <property type="match status" value="1"/>
</dbReference>
<name>A0A4R5PEK5_9MYCO</name>
<comment type="caution">
    <text evidence="9">The sequence shown here is derived from an EMBL/GenBank/DDBJ whole genome shotgun (WGS) entry which is preliminary data.</text>
</comment>
<dbReference type="SMART" id="SM00857">
    <property type="entry name" value="Resolvase"/>
    <property type="match status" value="1"/>
</dbReference>
<evidence type="ECO:0000256" key="5">
    <source>
        <dbReference type="PIRSR" id="PIRSR606118-50"/>
    </source>
</evidence>
<dbReference type="AlphaFoldDB" id="A0A4R5PEK5"/>
<dbReference type="PANTHER" id="PTHR30461">
    <property type="entry name" value="DNA-INVERTASE FROM LAMBDOID PROPHAGE"/>
    <property type="match status" value="1"/>
</dbReference>
<evidence type="ECO:0000256" key="3">
    <source>
        <dbReference type="ARBA" id="ARBA00023125"/>
    </source>
</evidence>
<feature type="active site" description="O-(5'-phospho-DNA)-serine intermediate" evidence="5 6">
    <location>
        <position position="15"/>
    </location>
</feature>
<dbReference type="CDD" id="cd03768">
    <property type="entry name" value="SR_ResInv"/>
    <property type="match status" value="1"/>
</dbReference>
<dbReference type="PROSITE" id="PS51736">
    <property type="entry name" value="RECOMBINASES_3"/>
    <property type="match status" value="1"/>
</dbReference>
<evidence type="ECO:0000313" key="9">
    <source>
        <dbReference type="EMBL" id="TDH23887.1"/>
    </source>
</evidence>
<evidence type="ECO:0000256" key="2">
    <source>
        <dbReference type="ARBA" id="ARBA00022908"/>
    </source>
</evidence>
<proteinExistence type="inferred from homology"/>
<dbReference type="RefSeq" id="WP_083070032.1">
    <property type="nucleotide sequence ID" value="NZ_MVHQ01000030.1"/>
</dbReference>
<evidence type="ECO:0000259" key="8">
    <source>
        <dbReference type="PROSITE" id="PS51736"/>
    </source>
</evidence>
<dbReference type="InterPro" id="IPR006118">
    <property type="entry name" value="Recombinase_CS"/>
</dbReference>
<keyword evidence="4" id="KW-0233">DNA recombination</keyword>
<sequence>MENPTGHTVGYARVSTDHQSLDQQRDLLQRNGVPADHLYEDKLSGRAGSERPGLNAALGYLRAGDTLVVAAMDRLGRSVAEVTTTIADLHSRGVVLHSLRESVDTSTPTGRAVISIMASLAELELELGKERRAASRDARVSRGLPATKPPKLSPRDRERMLRLYANGEPLEELLTMFNVGRSTFYRYLSAHRSTTAA</sequence>
<dbReference type="GO" id="GO:0000150">
    <property type="term" value="F:DNA strand exchange activity"/>
    <property type="evidence" value="ECO:0007669"/>
    <property type="project" value="InterPro"/>
</dbReference>
<keyword evidence="2" id="KW-0229">DNA integration</keyword>
<evidence type="ECO:0000313" key="10">
    <source>
        <dbReference type="Proteomes" id="UP000295627"/>
    </source>
</evidence>
<evidence type="ECO:0000256" key="6">
    <source>
        <dbReference type="PROSITE-ProRule" id="PRU10137"/>
    </source>
</evidence>
<dbReference type="GO" id="GO:0015074">
    <property type="term" value="P:DNA integration"/>
    <property type="evidence" value="ECO:0007669"/>
    <property type="project" value="UniProtKB-KW"/>
</dbReference>
<gene>
    <name evidence="9" type="ORF">EJ571_06515</name>
</gene>
<dbReference type="PROSITE" id="PS00398">
    <property type="entry name" value="RECOMBINASES_2"/>
    <property type="match status" value="1"/>
</dbReference>
<evidence type="ECO:0000256" key="7">
    <source>
        <dbReference type="SAM" id="MobiDB-lite"/>
    </source>
</evidence>
<dbReference type="Pfam" id="PF00239">
    <property type="entry name" value="Resolvase"/>
    <property type="match status" value="1"/>
</dbReference>
<organism evidence="9 10">
    <name type="scientific">Mycobacteroides franklinii</name>
    <dbReference type="NCBI Taxonomy" id="948102"/>
    <lineage>
        <taxon>Bacteria</taxon>
        <taxon>Bacillati</taxon>
        <taxon>Actinomycetota</taxon>
        <taxon>Actinomycetes</taxon>
        <taxon>Mycobacteriales</taxon>
        <taxon>Mycobacteriaceae</taxon>
        <taxon>Mycobacteroides</taxon>
    </lineage>
</organism>
<dbReference type="GO" id="GO:0003677">
    <property type="term" value="F:DNA binding"/>
    <property type="evidence" value="ECO:0007669"/>
    <property type="project" value="UniProtKB-KW"/>
</dbReference>
<dbReference type="Pfam" id="PF02796">
    <property type="entry name" value="HTH_7"/>
    <property type="match status" value="1"/>
</dbReference>
<dbReference type="InterPro" id="IPR009057">
    <property type="entry name" value="Homeodomain-like_sf"/>
</dbReference>
<dbReference type="Proteomes" id="UP000295627">
    <property type="component" value="Unassembled WGS sequence"/>
</dbReference>
<dbReference type="InterPro" id="IPR036162">
    <property type="entry name" value="Resolvase-like_N_sf"/>
</dbReference>
<keyword evidence="3" id="KW-0238">DNA-binding</keyword>
<dbReference type="SUPFAM" id="SSF46689">
    <property type="entry name" value="Homeodomain-like"/>
    <property type="match status" value="1"/>
</dbReference>